<dbReference type="GeneID" id="36602030"/>
<dbReference type="InterPro" id="IPR013096">
    <property type="entry name" value="Cupin_2"/>
</dbReference>
<evidence type="ECO:0000259" key="1">
    <source>
        <dbReference type="Pfam" id="PF07883"/>
    </source>
</evidence>
<sequence>MSPATEAASTPASNGLPALRRVITEHDTDGKPIINKTLSQIPPYISPPGLHLCLGYSLEESPAILENDQDLKAYQDRLPHNVDLSIHGGTVLRIVDFLPGVEAPMHRTATVDFGVMMEGEVQLILGSGETTVLKRGDIIVQRGTIHAWKNNSTTEPARGFFVLMDAELPTVNGTKLVEEIPSLEQ</sequence>
<dbReference type="EMBL" id="KZ680208">
    <property type="protein sequence ID" value="PTB69737.1"/>
    <property type="molecule type" value="Genomic_DNA"/>
</dbReference>
<dbReference type="Proteomes" id="UP000241546">
    <property type="component" value="Unassembled WGS sequence"/>
</dbReference>
<reference evidence="3" key="1">
    <citation type="submission" date="2016-07" db="EMBL/GenBank/DDBJ databases">
        <title>Multiple horizontal gene transfer events from other fungi enriched the ability of initially mycotrophic Trichoderma (Ascomycota) to feed on dead plant biomass.</title>
        <authorList>
            <consortium name="DOE Joint Genome Institute"/>
            <person name="Atanasova L."/>
            <person name="Chenthamara K."/>
            <person name="Zhang J."/>
            <person name="Grujic M."/>
            <person name="Henrissat B."/>
            <person name="Kuo A."/>
            <person name="Aerts A."/>
            <person name="Salamov A."/>
            <person name="Lipzen A."/>
            <person name="Labutti K."/>
            <person name="Barry K."/>
            <person name="Miao Y."/>
            <person name="Rahimi M.J."/>
            <person name="Shen Q."/>
            <person name="Grigoriev I.V."/>
            <person name="Kubicek C.P."/>
            <person name="Druzhinina I.S."/>
        </authorList>
    </citation>
    <scope>NUCLEOTIDE SEQUENCE [LARGE SCALE GENOMIC DNA]</scope>
    <source>
        <strain evidence="3">TUCIM 6016</strain>
    </source>
</reference>
<dbReference type="CDD" id="cd02231">
    <property type="entry name" value="cupin_BLL6423-like"/>
    <property type="match status" value="1"/>
</dbReference>
<proteinExistence type="predicted"/>
<accession>A0A2T4BK99</accession>
<dbReference type="PANTHER" id="PTHR36156">
    <property type="entry name" value="SLR2101 PROTEIN"/>
    <property type="match status" value="1"/>
</dbReference>
<name>A0A2T4BK99_9HYPO</name>
<evidence type="ECO:0000313" key="3">
    <source>
        <dbReference type="Proteomes" id="UP000241546"/>
    </source>
</evidence>
<dbReference type="Pfam" id="PF07883">
    <property type="entry name" value="Cupin_2"/>
    <property type="match status" value="1"/>
</dbReference>
<feature type="domain" description="Cupin type-2" evidence="1">
    <location>
        <begin position="94"/>
        <end position="162"/>
    </location>
</feature>
<protein>
    <recommendedName>
        <fullName evidence="1">Cupin type-2 domain-containing protein</fullName>
    </recommendedName>
</protein>
<dbReference type="InterPro" id="IPR011051">
    <property type="entry name" value="RmlC_Cupin_sf"/>
</dbReference>
<dbReference type="InterPro" id="IPR047142">
    <property type="entry name" value="OryJ/VirC-like"/>
</dbReference>
<dbReference type="RefSeq" id="XP_024753057.1">
    <property type="nucleotide sequence ID" value="XM_024893912.1"/>
</dbReference>
<organism evidence="2 3">
    <name type="scientific">Trichoderma citrinoviride</name>
    <dbReference type="NCBI Taxonomy" id="58853"/>
    <lineage>
        <taxon>Eukaryota</taxon>
        <taxon>Fungi</taxon>
        <taxon>Dikarya</taxon>
        <taxon>Ascomycota</taxon>
        <taxon>Pezizomycotina</taxon>
        <taxon>Sordariomycetes</taxon>
        <taxon>Hypocreomycetidae</taxon>
        <taxon>Hypocreales</taxon>
        <taxon>Hypocreaceae</taxon>
        <taxon>Trichoderma</taxon>
    </lineage>
</organism>
<gene>
    <name evidence="2" type="ORF">BBK36DRAFT_1156301</name>
</gene>
<evidence type="ECO:0000313" key="2">
    <source>
        <dbReference type="EMBL" id="PTB69737.1"/>
    </source>
</evidence>
<dbReference type="InterPro" id="IPR014710">
    <property type="entry name" value="RmlC-like_jellyroll"/>
</dbReference>
<keyword evidence="3" id="KW-1185">Reference proteome</keyword>
<dbReference type="OrthoDB" id="5840532at2759"/>
<dbReference type="SUPFAM" id="SSF51182">
    <property type="entry name" value="RmlC-like cupins"/>
    <property type="match status" value="1"/>
</dbReference>
<dbReference type="PANTHER" id="PTHR36156:SF3">
    <property type="entry name" value="CUPIN 2 CONSERVED BARREL DOMAIN-CONTAINING PROTEIN"/>
    <property type="match status" value="1"/>
</dbReference>
<dbReference type="Gene3D" id="2.60.120.10">
    <property type="entry name" value="Jelly Rolls"/>
    <property type="match status" value="1"/>
</dbReference>
<dbReference type="AlphaFoldDB" id="A0A2T4BK99"/>